<dbReference type="STRING" id="1758689.SGUI_1437"/>
<organism evidence="12 13">
    <name type="scientific">Serinicoccus hydrothermalis</name>
    <dbReference type="NCBI Taxonomy" id="1758689"/>
    <lineage>
        <taxon>Bacteria</taxon>
        <taxon>Bacillati</taxon>
        <taxon>Actinomycetota</taxon>
        <taxon>Actinomycetes</taxon>
        <taxon>Micrococcales</taxon>
        <taxon>Ornithinimicrobiaceae</taxon>
        <taxon>Serinicoccus</taxon>
    </lineage>
</organism>
<dbReference type="GO" id="GO:0010133">
    <property type="term" value="P:L-proline catabolic process to L-glutamate"/>
    <property type="evidence" value="ECO:0007669"/>
    <property type="project" value="UniProtKB-UniPathway"/>
</dbReference>
<feature type="binding site" evidence="10">
    <location>
        <begin position="200"/>
        <end position="202"/>
    </location>
    <ligand>
        <name>FAD</name>
        <dbReference type="ChEBI" id="CHEBI:57692"/>
    </ligand>
</feature>
<dbReference type="SUPFAM" id="SSF51730">
    <property type="entry name" value="FAD-linked oxidoreductase"/>
    <property type="match status" value="1"/>
</dbReference>
<dbReference type="InterPro" id="IPR008219">
    <property type="entry name" value="PRODH_bac_arc"/>
</dbReference>
<evidence type="ECO:0000256" key="1">
    <source>
        <dbReference type="ARBA" id="ARBA00004739"/>
    </source>
</evidence>
<keyword evidence="3" id="KW-0285">Flavoprotein</keyword>
<dbReference type="PANTHER" id="PTHR13914">
    <property type="entry name" value="PROLINE OXIDASE"/>
    <property type="match status" value="1"/>
</dbReference>
<evidence type="ECO:0000256" key="10">
    <source>
        <dbReference type="PIRSR" id="PIRSR000196-2"/>
    </source>
</evidence>
<comment type="catalytic activity">
    <reaction evidence="8">
        <text>L-proline + a quinone = (S)-1-pyrroline-5-carboxylate + a quinol + H(+)</text>
        <dbReference type="Rhea" id="RHEA:23784"/>
        <dbReference type="ChEBI" id="CHEBI:15378"/>
        <dbReference type="ChEBI" id="CHEBI:17388"/>
        <dbReference type="ChEBI" id="CHEBI:24646"/>
        <dbReference type="ChEBI" id="CHEBI:60039"/>
        <dbReference type="ChEBI" id="CHEBI:132124"/>
        <dbReference type="EC" id="1.5.5.2"/>
    </reaction>
</comment>
<dbReference type="GO" id="GO:0000166">
    <property type="term" value="F:nucleotide binding"/>
    <property type="evidence" value="ECO:0007669"/>
    <property type="project" value="UniProtKB-KW"/>
</dbReference>
<comment type="pathway">
    <text evidence="1">Amino-acid degradation; L-proline degradation into L-glutamate; L-glutamate from L-proline: step 1/2.</text>
</comment>
<keyword evidence="5 10" id="KW-0274">FAD</keyword>
<dbReference type="AlphaFoldDB" id="A0A1B1NBM9"/>
<feature type="domain" description="Proline dehydrogenase" evidence="11">
    <location>
        <begin position="58"/>
        <end position="312"/>
    </location>
</feature>
<evidence type="ECO:0000256" key="8">
    <source>
        <dbReference type="ARBA" id="ARBA00048779"/>
    </source>
</evidence>
<dbReference type="InterPro" id="IPR029041">
    <property type="entry name" value="FAD-linked_oxidoreductase-like"/>
</dbReference>
<comment type="cofactor">
    <cofactor evidence="10">
        <name>FAD</name>
        <dbReference type="ChEBI" id="CHEBI:57692"/>
    </cofactor>
    <text evidence="10">Binds 1 FAD per subunit.</text>
</comment>
<keyword evidence="6 12" id="KW-0560">Oxidoreductase</keyword>
<accession>A0A1B1NBM9</accession>
<evidence type="ECO:0000313" key="13">
    <source>
        <dbReference type="Proteomes" id="UP000092482"/>
    </source>
</evidence>
<dbReference type="KEGG" id="serj:SGUI_1437"/>
<feature type="binding site" evidence="10">
    <location>
        <position position="148"/>
    </location>
    <ligand>
        <name>FAD</name>
        <dbReference type="ChEBI" id="CHEBI:57692"/>
    </ligand>
</feature>
<evidence type="ECO:0000256" key="9">
    <source>
        <dbReference type="PIRSR" id="PIRSR000196-1"/>
    </source>
</evidence>
<evidence type="ECO:0000256" key="7">
    <source>
        <dbReference type="ARBA" id="ARBA00023062"/>
    </source>
</evidence>
<feature type="binding site" evidence="10">
    <location>
        <position position="214"/>
    </location>
    <ligand>
        <name>FAD</name>
        <dbReference type="ChEBI" id="CHEBI:57692"/>
    </ligand>
</feature>
<feature type="binding site" evidence="10">
    <location>
        <position position="176"/>
    </location>
    <ligand>
        <name>FAD</name>
        <dbReference type="ChEBI" id="CHEBI:57692"/>
    </ligand>
</feature>
<evidence type="ECO:0000256" key="2">
    <source>
        <dbReference type="ARBA" id="ARBA00012695"/>
    </source>
</evidence>
<feature type="binding site" evidence="9">
    <location>
        <position position="302"/>
    </location>
    <ligand>
        <name>substrate</name>
    </ligand>
</feature>
<evidence type="ECO:0000259" key="11">
    <source>
        <dbReference type="Pfam" id="PF01619"/>
    </source>
</evidence>
<gene>
    <name evidence="12" type="ORF">SGUI_1437</name>
</gene>
<dbReference type="GO" id="GO:0004657">
    <property type="term" value="F:proline dehydrogenase activity"/>
    <property type="evidence" value="ECO:0007669"/>
    <property type="project" value="UniProtKB-EC"/>
</dbReference>
<sequence>MELADLNPSALMRQTLLGVSRNTALRQVIEQAPVSRDVVKRFVAGDATADAVRVAGELVDTRRQVTIDYLGEDTTDPSQASATRDAYLELLSALSEAGLTQDGAAEVSLKLSALGQFLGRDGHAIALDNARQVCQAAANAGTTVTLDMEDHTTTDPTLAALAELRQDWPWVGVALQAYLHRTEQDCRDLAGEGSRVRLCKGAYKQPESVAYQDKEDVDKSYVRCLKILLQGEGYPMIATHDPRLVEIATVLADKEQREADSYEFQMLLGIRPDEQRRLAGAGAKMRVYLPYGEDWYGYLVRRMAERPANLTFFLRGLATKG</sequence>
<dbReference type="InterPro" id="IPR002872">
    <property type="entry name" value="Proline_DH_dom"/>
</dbReference>
<proteinExistence type="predicted"/>
<dbReference type="PANTHER" id="PTHR13914:SF0">
    <property type="entry name" value="PROLINE DEHYDROGENASE 1, MITOCHONDRIAL"/>
    <property type="match status" value="1"/>
</dbReference>
<dbReference type="EMBL" id="CP014989">
    <property type="protein sequence ID" value="ANS78833.1"/>
    <property type="molecule type" value="Genomic_DNA"/>
</dbReference>
<keyword evidence="4 10" id="KW-0547">Nucleotide-binding</keyword>
<dbReference type="EC" id="1.5.5.2" evidence="2"/>
<dbReference type="PATRIC" id="fig|1758689.4.peg.1480"/>
<dbReference type="PIRSF" id="PIRSF000196">
    <property type="entry name" value="Pro_dehydrog"/>
    <property type="match status" value="1"/>
</dbReference>
<evidence type="ECO:0000256" key="4">
    <source>
        <dbReference type="ARBA" id="ARBA00022741"/>
    </source>
</evidence>
<feature type="binding site" evidence="10">
    <location>
        <begin position="239"/>
        <end position="240"/>
    </location>
    <ligand>
        <name>FAD</name>
        <dbReference type="ChEBI" id="CHEBI:57692"/>
    </ligand>
</feature>
<dbReference type="Gene3D" id="3.20.20.220">
    <property type="match status" value="1"/>
</dbReference>
<dbReference type="RefSeq" id="WP_066638181.1">
    <property type="nucleotide sequence ID" value="NZ_CP014989.1"/>
</dbReference>
<dbReference type="OrthoDB" id="9773461at2"/>
<feature type="binding site" evidence="9">
    <location>
        <position position="110"/>
    </location>
    <ligand>
        <name>substrate</name>
    </ligand>
</feature>
<dbReference type="Proteomes" id="UP000092482">
    <property type="component" value="Chromosome"/>
</dbReference>
<protein>
    <recommendedName>
        <fullName evidence="2">proline dehydrogenase</fullName>
        <ecNumber evidence="2">1.5.5.2</ecNumber>
    </recommendedName>
</protein>
<evidence type="ECO:0000313" key="12">
    <source>
        <dbReference type="EMBL" id="ANS78833.1"/>
    </source>
</evidence>
<reference evidence="12 13" key="1">
    <citation type="submission" date="2016-03" db="EMBL/GenBank/DDBJ databases">
        <title>Shallow-sea hydrothermal system.</title>
        <authorList>
            <person name="Tang K."/>
        </authorList>
    </citation>
    <scope>NUCLEOTIDE SEQUENCE [LARGE SCALE GENOMIC DNA]</scope>
    <source>
        <strain evidence="12 13">JLT9</strain>
    </source>
</reference>
<name>A0A1B1NBM9_9MICO</name>
<dbReference type="InterPro" id="IPR015659">
    <property type="entry name" value="Proline_oxidase"/>
</dbReference>
<feature type="binding site" evidence="9">
    <location>
        <position position="301"/>
    </location>
    <ligand>
        <name>substrate</name>
    </ligand>
</feature>
<evidence type="ECO:0000256" key="6">
    <source>
        <dbReference type="ARBA" id="ARBA00023002"/>
    </source>
</evidence>
<evidence type="ECO:0000256" key="5">
    <source>
        <dbReference type="ARBA" id="ARBA00022827"/>
    </source>
</evidence>
<dbReference type="UniPathway" id="UPA00261">
    <property type="reaction ID" value="UER00373"/>
</dbReference>
<keyword evidence="7" id="KW-0642">Proline metabolism</keyword>
<keyword evidence="13" id="KW-1185">Reference proteome</keyword>
<dbReference type="Pfam" id="PF01619">
    <property type="entry name" value="Pro_dh"/>
    <property type="match status" value="1"/>
</dbReference>
<evidence type="ECO:0000256" key="3">
    <source>
        <dbReference type="ARBA" id="ARBA00022630"/>
    </source>
</evidence>